<evidence type="ECO:0000313" key="2">
    <source>
        <dbReference type="EMBL" id="PXW75948.1"/>
    </source>
</evidence>
<comment type="caution">
    <text evidence="2">The sequence shown here is derived from an EMBL/GenBank/DDBJ whole genome shotgun (WGS) entry which is preliminary data.</text>
</comment>
<keyword evidence="3" id="KW-1185">Reference proteome</keyword>
<dbReference type="EMBL" id="QJJM01000006">
    <property type="protein sequence ID" value="PXW75948.1"/>
    <property type="molecule type" value="Genomic_DNA"/>
</dbReference>
<reference evidence="2 3" key="1">
    <citation type="submission" date="2018-05" db="EMBL/GenBank/DDBJ databases">
        <title>Genomic Encyclopedia of Type Strains, Phase IV (KMG-IV): sequencing the most valuable type-strain genomes for metagenomic binning, comparative biology and taxonomic classification.</title>
        <authorList>
            <person name="Goeker M."/>
        </authorList>
    </citation>
    <scope>NUCLEOTIDE SEQUENCE [LARGE SCALE GENOMIC DNA]</scope>
    <source>
        <strain evidence="2 3">DSM 3183</strain>
    </source>
</reference>
<gene>
    <name evidence="2" type="ORF">C7451_106112</name>
</gene>
<sequence length="32" mass="3603">MTSDDVTALRMWAAMFALSFIGWAAVIAWWLA</sequence>
<evidence type="ECO:0000313" key="3">
    <source>
        <dbReference type="Proteomes" id="UP000248014"/>
    </source>
</evidence>
<protein>
    <submittedName>
        <fullName evidence="2">Uncharacterized protein</fullName>
    </submittedName>
</protein>
<keyword evidence="1" id="KW-1133">Transmembrane helix</keyword>
<keyword evidence="1" id="KW-0472">Membrane</keyword>
<organism evidence="2 3">
    <name type="scientific">Blastomonas natatoria</name>
    <dbReference type="NCBI Taxonomy" id="34015"/>
    <lineage>
        <taxon>Bacteria</taxon>
        <taxon>Pseudomonadati</taxon>
        <taxon>Pseudomonadota</taxon>
        <taxon>Alphaproteobacteria</taxon>
        <taxon>Sphingomonadales</taxon>
        <taxon>Sphingomonadaceae</taxon>
        <taxon>Blastomonas</taxon>
    </lineage>
</organism>
<accession>A0A2V3V5D7</accession>
<evidence type="ECO:0000256" key="1">
    <source>
        <dbReference type="SAM" id="Phobius"/>
    </source>
</evidence>
<feature type="transmembrane region" description="Helical" evidence="1">
    <location>
        <begin position="12"/>
        <end position="31"/>
    </location>
</feature>
<name>A0A2V3V5D7_9SPHN</name>
<keyword evidence="1" id="KW-0812">Transmembrane</keyword>
<dbReference type="Proteomes" id="UP000248014">
    <property type="component" value="Unassembled WGS sequence"/>
</dbReference>
<proteinExistence type="predicted"/>
<dbReference type="AlphaFoldDB" id="A0A2V3V5D7"/>